<evidence type="ECO:0000313" key="3">
    <source>
        <dbReference type="Proteomes" id="UP000502415"/>
    </source>
</evidence>
<dbReference type="InterPro" id="IPR005625">
    <property type="entry name" value="PepSY-ass_TM"/>
</dbReference>
<name>A0A7Z2ZRA6_9BURK</name>
<dbReference type="EMBL" id="CP051685">
    <property type="protein sequence ID" value="QJD98973.1"/>
    <property type="molecule type" value="Genomic_DNA"/>
</dbReference>
<feature type="transmembrane region" description="Helical" evidence="1">
    <location>
        <begin position="256"/>
        <end position="275"/>
    </location>
</feature>
<accession>A0A7Z2ZRA6</accession>
<reference evidence="2 3" key="1">
    <citation type="submission" date="2020-04" db="EMBL/GenBank/DDBJ databases">
        <title>Genome sequencing of novel species.</title>
        <authorList>
            <person name="Heo J."/>
            <person name="Kim S.-J."/>
            <person name="Kim J.-S."/>
            <person name="Hong S.-B."/>
            <person name="Kwon S.-W."/>
        </authorList>
    </citation>
    <scope>NUCLEOTIDE SEQUENCE [LARGE SCALE GENOMIC DNA]</scope>
    <source>
        <strain evidence="2 3">GN2-R2</strain>
    </source>
</reference>
<dbReference type="Pfam" id="PF03929">
    <property type="entry name" value="PepSY_TM"/>
    <property type="match status" value="1"/>
</dbReference>
<feature type="transmembrane region" description="Helical" evidence="1">
    <location>
        <begin position="20"/>
        <end position="41"/>
    </location>
</feature>
<dbReference type="KEGG" id="mfy:HH212_02090"/>
<organism evidence="2 3">
    <name type="scientific">Massilia forsythiae</name>
    <dbReference type="NCBI Taxonomy" id="2728020"/>
    <lineage>
        <taxon>Bacteria</taxon>
        <taxon>Pseudomonadati</taxon>
        <taxon>Pseudomonadota</taxon>
        <taxon>Betaproteobacteria</taxon>
        <taxon>Burkholderiales</taxon>
        <taxon>Oxalobacteraceae</taxon>
        <taxon>Telluria group</taxon>
        <taxon>Massilia</taxon>
    </lineage>
</organism>
<dbReference type="PANTHER" id="PTHR34219:SF6">
    <property type="entry name" value="BLR3280 PROTEIN"/>
    <property type="match status" value="1"/>
</dbReference>
<keyword evidence="1" id="KW-0472">Membrane</keyword>
<dbReference type="AlphaFoldDB" id="A0A7Z2ZRA6"/>
<dbReference type="Proteomes" id="UP000502415">
    <property type="component" value="Chromosome"/>
</dbReference>
<sequence length="511" mass="55371">MALAGRMKRSVFLVHRWTGVLMCALMALWFASGMVMLFAGYPKLTPAERLANLPALRRDGCCIGPAAALAHARAPGAVQSLVLTSIRGRPFYVLVDGDGAVRAVDALDGAAAGPVGAVEALAGARVFVPGAAAHYAGTVMEDRWTHARAFDAHRPLHVVDMDDAAATRLYLSSATGQVLLDAPRAQRLWNFAGAWLHWLYMLRNQPSDPAWTWTVIVLSALGVVAAFTGILNGIWRWRFKGRYKNGRKSPFREAVLHWHHVLGLAFGLLLFGWILSGLMSMNPLGIFDARGRAPDAAAFAGGRPGQLRPDIGVAAALALLDADGFGAVELEWRVLGGQPYLLARDGGNGTRLVAPNAASTQAGQGTAFRVLRRWPDATLLQAARRLLPAAVEGHDVLHAYDAYYYKRQVQSMYGADDKRLPVLRVTYADEGRTWVHLDPFTGSVESGMDRSQRLGRWLFNFLHSWDLPAMLDAGWLREAVLVLLACGGLALSATATVLGARRLRMASKKAG</sequence>
<feature type="transmembrane region" description="Helical" evidence="1">
    <location>
        <begin position="210"/>
        <end position="235"/>
    </location>
</feature>
<protein>
    <submittedName>
        <fullName evidence="2">PepSY domain-containing protein</fullName>
    </submittedName>
</protein>
<evidence type="ECO:0000313" key="2">
    <source>
        <dbReference type="EMBL" id="QJD98973.1"/>
    </source>
</evidence>
<feature type="transmembrane region" description="Helical" evidence="1">
    <location>
        <begin position="479"/>
        <end position="500"/>
    </location>
</feature>
<keyword evidence="1" id="KW-1133">Transmembrane helix</keyword>
<gene>
    <name evidence="2" type="ORF">HH212_02090</name>
</gene>
<keyword evidence="1" id="KW-0812">Transmembrane</keyword>
<evidence type="ECO:0000256" key="1">
    <source>
        <dbReference type="SAM" id="Phobius"/>
    </source>
</evidence>
<proteinExistence type="predicted"/>
<keyword evidence="3" id="KW-1185">Reference proteome</keyword>
<dbReference type="PANTHER" id="PTHR34219">
    <property type="entry name" value="IRON-REGULATED INNER MEMBRANE PROTEIN-RELATED"/>
    <property type="match status" value="1"/>
</dbReference>